<dbReference type="RefSeq" id="XP_036675850.3">
    <property type="nucleotide sequence ID" value="XM_036819955.3"/>
</dbReference>
<feature type="compositionally biased region" description="Basic residues" evidence="1">
    <location>
        <begin position="91"/>
        <end position="102"/>
    </location>
</feature>
<sequence length="215" mass="23885">MASRPEKEFEDSSEEEKKAFLKLLFSKMMKRITGADLEEDASSSEEASLEEASLEEAPLEEAPLEEAPLEEAPMEEAPLEEAPLEEAPSTSHRRKKKKRLRKYSSEDAEEEEEGSSTSRKRKRKKKRRKKSKSSDRARMPVEYPEIDEPLGADTTPEPLSPCAPVLEPSAEEYSVEDVDLNGVVEHSEAEGPGSSMASQEKSQSPPSEAMVCVVS</sequence>
<gene>
    <name evidence="3" type="primary">LOC108019050</name>
</gene>
<protein>
    <submittedName>
        <fullName evidence="3">Fibrous sheath CABYR-binding protein-like</fullName>
    </submittedName>
</protein>
<dbReference type="Proteomes" id="UP001652628">
    <property type="component" value="Chromosome X"/>
</dbReference>
<keyword evidence="2" id="KW-1185">Reference proteome</keyword>
<feature type="compositionally biased region" description="Acidic residues" evidence="1">
    <location>
        <begin position="36"/>
        <end position="84"/>
    </location>
</feature>
<feature type="region of interest" description="Disordered" evidence="1">
    <location>
        <begin position="36"/>
        <end position="215"/>
    </location>
</feature>
<evidence type="ECO:0000256" key="1">
    <source>
        <dbReference type="SAM" id="MobiDB-lite"/>
    </source>
</evidence>
<dbReference type="AlphaFoldDB" id="A0AB40ACF2"/>
<evidence type="ECO:0000313" key="2">
    <source>
        <dbReference type="Proteomes" id="UP001652628"/>
    </source>
</evidence>
<accession>A0AB40ACF2</accession>
<dbReference type="GeneID" id="108019050"/>
<evidence type="ECO:0000313" key="3">
    <source>
        <dbReference type="RefSeq" id="XP_036675850.3"/>
    </source>
</evidence>
<proteinExistence type="predicted"/>
<organism evidence="2 3">
    <name type="scientific">Drosophila suzukii</name>
    <name type="common">Spotted-wing drosophila fruit fly</name>
    <dbReference type="NCBI Taxonomy" id="28584"/>
    <lineage>
        <taxon>Eukaryota</taxon>
        <taxon>Metazoa</taxon>
        <taxon>Ecdysozoa</taxon>
        <taxon>Arthropoda</taxon>
        <taxon>Hexapoda</taxon>
        <taxon>Insecta</taxon>
        <taxon>Pterygota</taxon>
        <taxon>Neoptera</taxon>
        <taxon>Endopterygota</taxon>
        <taxon>Diptera</taxon>
        <taxon>Brachycera</taxon>
        <taxon>Muscomorpha</taxon>
        <taxon>Ephydroidea</taxon>
        <taxon>Drosophilidae</taxon>
        <taxon>Drosophila</taxon>
        <taxon>Sophophora</taxon>
    </lineage>
</organism>
<feature type="compositionally biased region" description="Polar residues" evidence="1">
    <location>
        <begin position="195"/>
        <end position="206"/>
    </location>
</feature>
<name>A0AB40ACF2_DROSZ</name>
<feature type="compositionally biased region" description="Acidic residues" evidence="1">
    <location>
        <begin position="169"/>
        <end position="179"/>
    </location>
</feature>
<reference evidence="3" key="1">
    <citation type="submission" date="2025-08" db="UniProtKB">
        <authorList>
            <consortium name="RefSeq"/>
        </authorList>
    </citation>
    <scope>IDENTIFICATION</scope>
</reference>
<feature type="compositionally biased region" description="Basic residues" evidence="1">
    <location>
        <begin position="118"/>
        <end position="131"/>
    </location>
</feature>